<gene>
    <name evidence="2" type="ORF">SPSIL_051550</name>
</gene>
<dbReference type="InterPro" id="IPR036514">
    <property type="entry name" value="SGNH_hydro_sf"/>
</dbReference>
<dbReference type="InterPro" id="IPR051532">
    <property type="entry name" value="Ester_Hydrolysis_Enzymes"/>
</dbReference>
<evidence type="ECO:0000259" key="1">
    <source>
        <dbReference type="Pfam" id="PF13472"/>
    </source>
</evidence>
<keyword evidence="3" id="KW-1185">Reference proteome</keyword>
<dbReference type="PANTHER" id="PTHR30383">
    <property type="entry name" value="THIOESTERASE 1/PROTEASE 1/LYSOPHOSPHOLIPASE L1"/>
    <property type="match status" value="1"/>
</dbReference>
<dbReference type="InterPro" id="IPR013830">
    <property type="entry name" value="SGNH_hydro"/>
</dbReference>
<feature type="domain" description="SGNH hydrolase-type esterase" evidence="1">
    <location>
        <begin position="21"/>
        <end position="181"/>
    </location>
</feature>
<sequence length="198" mass="22308">MSCRSYFLKGKNMSYEKKIVAIGDSITYGFPYLPCLSWVHLAGKELGLSIINKGVNGNTSSQMVERFDFDVISQLPSHVIIMGGTNDACVKVEAEEVANNIRYMVETALQYGITPLIGLPIPCSCPQDEYILALYREDMREYVLTNKLAVIDFYTAFLKGKRRQVEFYADGLHPNERGYKVMAKIAVKALQTQMSRNP</sequence>
<proteinExistence type="predicted"/>
<dbReference type="SUPFAM" id="SSF52266">
    <property type="entry name" value="SGNH hydrolase"/>
    <property type="match status" value="1"/>
</dbReference>
<accession>A0ABZ3ITC7</accession>
<dbReference type="Pfam" id="PF13472">
    <property type="entry name" value="Lipase_GDSL_2"/>
    <property type="match status" value="1"/>
</dbReference>
<name>A0ABZ3ITC7_9FIRM</name>
<evidence type="ECO:0000313" key="2">
    <source>
        <dbReference type="EMBL" id="XFO68927.1"/>
    </source>
</evidence>
<dbReference type="Gene3D" id="3.40.50.1110">
    <property type="entry name" value="SGNH hydrolase"/>
    <property type="match status" value="1"/>
</dbReference>
<reference evidence="2" key="1">
    <citation type="submission" date="2024-05" db="EMBL/GenBank/DDBJ databases">
        <title>Isolation and characterization of Sporomusa carbonis sp. nov., a carboxydotrophic hydrogenogen in the genus of Sporomusa isolated from a charcoal burning pile.</title>
        <authorList>
            <person name="Boeer T."/>
            <person name="Rosenbaum F."/>
            <person name="Eysell L."/>
            <person name="Mueller V."/>
            <person name="Daniel R."/>
            <person name="Poehlein A."/>
        </authorList>
    </citation>
    <scope>NUCLEOTIDE SEQUENCE [LARGE SCALE GENOMIC DNA]</scope>
    <source>
        <strain evidence="2">DSM 10669</strain>
    </source>
</reference>
<evidence type="ECO:0000313" key="3">
    <source>
        <dbReference type="Proteomes" id="UP000216752"/>
    </source>
</evidence>
<dbReference type="EMBL" id="CP155573">
    <property type="protein sequence ID" value="XFO68927.1"/>
    <property type="molecule type" value="Genomic_DNA"/>
</dbReference>
<dbReference type="Proteomes" id="UP000216752">
    <property type="component" value="Chromosome"/>
</dbReference>
<dbReference type="PANTHER" id="PTHR30383:SF5">
    <property type="entry name" value="SGNH HYDROLASE-TYPE ESTERASE DOMAIN-CONTAINING PROTEIN"/>
    <property type="match status" value="1"/>
</dbReference>
<protein>
    <recommendedName>
        <fullName evidence="1">SGNH hydrolase-type esterase domain-containing protein</fullName>
    </recommendedName>
</protein>
<organism evidence="2 3">
    <name type="scientific">Sporomusa silvacetica DSM 10669</name>
    <dbReference type="NCBI Taxonomy" id="1123289"/>
    <lineage>
        <taxon>Bacteria</taxon>
        <taxon>Bacillati</taxon>
        <taxon>Bacillota</taxon>
        <taxon>Negativicutes</taxon>
        <taxon>Selenomonadales</taxon>
        <taxon>Sporomusaceae</taxon>
        <taxon>Sporomusa</taxon>
    </lineage>
</organism>
<dbReference type="CDD" id="cd04501">
    <property type="entry name" value="SGNH_hydrolase_like_4"/>
    <property type="match status" value="1"/>
</dbReference>